<keyword evidence="5" id="KW-1185">Reference proteome</keyword>
<keyword evidence="1 2" id="KW-0732">Signal</keyword>
<evidence type="ECO:0000313" key="5">
    <source>
        <dbReference type="Proteomes" id="UP000244193"/>
    </source>
</evidence>
<dbReference type="PANTHER" id="PTHR46580:SF4">
    <property type="entry name" value="ATP_GTP-BINDING PROTEIN"/>
    <property type="match status" value="1"/>
</dbReference>
<accession>A0A2S0RF44</accession>
<dbReference type="Pfam" id="PF13517">
    <property type="entry name" value="FG-GAP_3"/>
    <property type="match status" value="2"/>
</dbReference>
<feature type="signal peptide" evidence="2">
    <location>
        <begin position="1"/>
        <end position="17"/>
    </location>
</feature>
<dbReference type="Proteomes" id="UP000244193">
    <property type="component" value="Chromosome"/>
</dbReference>
<dbReference type="SUPFAM" id="SSF69318">
    <property type="entry name" value="Integrin alpha N-terminal domain"/>
    <property type="match status" value="2"/>
</dbReference>
<proteinExistence type="predicted"/>
<dbReference type="NCBIfam" id="TIGR04183">
    <property type="entry name" value="Por_Secre_tail"/>
    <property type="match status" value="1"/>
</dbReference>
<protein>
    <recommendedName>
        <fullName evidence="3">Secretion system C-terminal sorting domain-containing protein</fullName>
    </recommendedName>
</protein>
<name>A0A2S0RF44_9FLAO</name>
<evidence type="ECO:0000259" key="3">
    <source>
        <dbReference type="Pfam" id="PF18962"/>
    </source>
</evidence>
<dbReference type="EMBL" id="CP028811">
    <property type="protein sequence ID" value="AWA30383.1"/>
    <property type="molecule type" value="Genomic_DNA"/>
</dbReference>
<dbReference type="Gene3D" id="2.130.10.130">
    <property type="entry name" value="Integrin alpha, N-terminal"/>
    <property type="match status" value="2"/>
</dbReference>
<feature type="chain" id="PRO_5015720464" description="Secretion system C-terminal sorting domain-containing protein" evidence="2">
    <location>
        <begin position="18"/>
        <end position="462"/>
    </location>
</feature>
<dbReference type="AlphaFoldDB" id="A0A2S0RF44"/>
<reference evidence="4 5" key="1">
    <citation type="submission" date="2018-04" db="EMBL/GenBank/DDBJ databases">
        <title>Genome sequencing of Flavobacterium sp. HYN0048.</title>
        <authorList>
            <person name="Yi H."/>
            <person name="Baek C."/>
        </authorList>
    </citation>
    <scope>NUCLEOTIDE SEQUENCE [LARGE SCALE GENOMIC DNA]</scope>
    <source>
        <strain evidence="4 5">HYN0048</strain>
    </source>
</reference>
<evidence type="ECO:0000256" key="1">
    <source>
        <dbReference type="ARBA" id="ARBA00022729"/>
    </source>
</evidence>
<dbReference type="Pfam" id="PF18962">
    <property type="entry name" value="Por_Secre_tail"/>
    <property type="match status" value="1"/>
</dbReference>
<gene>
    <name evidence="4" type="ORF">HYN48_09940</name>
</gene>
<dbReference type="OrthoDB" id="9816120at2"/>
<dbReference type="KEGG" id="fmg:HYN48_09940"/>
<evidence type="ECO:0000313" key="4">
    <source>
        <dbReference type="EMBL" id="AWA30383.1"/>
    </source>
</evidence>
<sequence>MQKFILIFLLGFSICNAQVSFAPYISIPTGSWPEVVCVGDVNNDGRSDVVLGMASYFDTNNDYRIFIFTQDNSGELNPAVKYPYTATSSDIETLDIADVDNDGLNDVVIGFGTKIGIFYQNDSGTLNPITEIVMPNLVKSLKVGDLNNDGLNDIAIAYYANNVATLMQSAGGAFTTASYTCTTAYDAEIHIADLNGDGRQDVVTKSSDQIHVLTQNLSGILDTEAAYAIGSSIWGINGIAVGDLDNDGKSDVAASGGGNSPASKLYIWKQNQTTHLLDSPSIISSYDVPEPIEIGDLNNDGKNEIFEVHGGGSLSCYEQNASGQYTSYDSFPLPYATHYNRQGFALGDFNNDGLKDVAVADYNHGLVLLYNTSVSLSVNPVSKIATVNVYPNPFTDFVNVDFVDNREAGSEILLFDSLGSQILREANPAAANNIDLRNYSSGIYYLKVSGPKGELTKKIIKK</sequence>
<feature type="domain" description="Secretion system C-terminal sorting" evidence="3">
    <location>
        <begin position="389"/>
        <end position="460"/>
    </location>
</feature>
<organism evidence="4 5">
    <name type="scientific">Flavobacterium magnum</name>
    <dbReference type="NCBI Taxonomy" id="2162713"/>
    <lineage>
        <taxon>Bacteria</taxon>
        <taxon>Pseudomonadati</taxon>
        <taxon>Bacteroidota</taxon>
        <taxon>Flavobacteriia</taxon>
        <taxon>Flavobacteriales</taxon>
        <taxon>Flavobacteriaceae</taxon>
        <taxon>Flavobacterium</taxon>
    </lineage>
</organism>
<dbReference type="InterPro" id="IPR013517">
    <property type="entry name" value="FG-GAP"/>
</dbReference>
<dbReference type="PANTHER" id="PTHR46580">
    <property type="entry name" value="SENSOR KINASE-RELATED"/>
    <property type="match status" value="1"/>
</dbReference>
<dbReference type="InterPro" id="IPR026444">
    <property type="entry name" value="Secre_tail"/>
</dbReference>
<evidence type="ECO:0000256" key="2">
    <source>
        <dbReference type="SAM" id="SignalP"/>
    </source>
</evidence>
<dbReference type="InterPro" id="IPR028994">
    <property type="entry name" value="Integrin_alpha_N"/>
</dbReference>
<dbReference type="RefSeq" id="WP_108371239.1">
    <property type="nucleotide sequence ID" value="NZ_CP028811.1"/>
</dbReference>